<keyword evidence="14" id="KW-1035">Host cytoplasm</keyword>
<evidence type="ECO:0000256" key="2">
    <source>
        <dbReference type="ARBA" id="ARBA00004328"/>
    </source>
</evidence>
<keyword evidence="12" id="KW-0693">Viral RNA replication</keyword>
<keyword evidence="4 25" id="KW-0696">RNA-directed RNA polymerase</keyword>
<dbReference type="KEGG" id="vg:80544703"/>
<comment type="catalytic activity">
    <reaction evidence="16">
        <text>a 5'-end triphospho-adenylyl-adenylyl-cytidylyl-adenosine in mRNA + GDP + H(+) = a 5'-end (5'-triphosphoguanosine)-adenylyl-adenylyl-cytidylyl-adenosine in mRNA + diphosphate</text>
        <dbReference type="Rhea" id="RHEA:65436"/>
        <dbReference type="Rhea" id="RHEA-COMP:16797"/>
        <dbReference type="Rhea" id="RHEA-COMP:16799"/>
        <dbReference type="ChEBI" id="CHEBI:15378"/>
        <dbReference type="ChEBI" id="CHEBI:33019"/>
        <dbReference type="ChEBI" id="CHEBI:58189"/>
        <dbReference type="ChEBI" id="CHEBI:156484"/>
        <dbReference type="ChEBI" id="CHEBI:156503"/>
        <dbReference type="EC" id="2.7.7.88"/>
    </reaction>
</comment>
<keyword evidence="15" id="KW-0511">Multifunctional enzyme</keyword>
<feature type="region of interest" description="Disordered" evidence="23">
    <location>
        <begin position="1"/>
        <end position="32"/>
    </location>
</feature>
<keyword evidence="5" id="KW-0507">mRNA processing</keyword>
<dbReference type="EMBL" id="OM372677">
    <property type="protein sequence ID" value="UKL15221.1"/>
    <property type="molecule type" value="Viral_cRNA"/>
</dbReference>
<evidence type="ECO:0000256" key="5">
    <source>
        <dbReference type="ARBA" id="ARBA00022664"/>
    </source>
</evidence>
<keyword evidence="8" id="KW-0548">Nucleotidyltransferase</keyword>
<accession>A0AAX2ZMQ2</accession>
<evidence type="ECO:0000256" key="9">
    <source>
        <dbReference type="ARBA" id="ARBA00022741"/>
    </source>
</evidence>
<dbReference type="GeneID" id="80544703"/>
<sequence length="1960" mass="223544">MSDRDSDDDGADYSGRYEEDDEDSNYKRHGEKADMVEGGDYHLKSALKCEADLEMDHVYLKEKNAMMAELGDLGDLIYPHSVFQFIEKISHMWSTDRASGLSRWVTVNPDSRLDMSNTKRLLGAEISLVCPDVNPTDVGGWLTSGYDAFAARFSHLEHTMKILLILLPILNNIKNLRNGMGVDNAINEYITINSGLVSVDMNSVSVVRMNTDIVVFDCPDERYYLPKDYFLNMCDKLQERVNIYLYTEVCSQTWVPLAPKIELVSRVIAWGDEVLKKLGNDGYRVIGIYEATLVGIILNRDDPSLITNPDRPGFLEALKEDLGGVEIRFIDQLVNMLSTVDVRTIIDLHGLYRIWGHPIIDIDGGVKKLQKVTQEKKEVDPDSEESINARRSFRKIFCKNYFKKNGFYPPLKLIDRTTPCYLSRCLLEGVEVMENHMDYKFQQWDNVALQKAFSIPYSWNIVHLAKDKSISPTRSELYSLLSKTGNIFSANLRRGILKLLDSKLIPLRDFLTKVAAEGLHVDDCIIGLFPKEREIKILARFFSLMSFNMRLYFTSTESLLGDKVLKYFPQITMNLNLLDMQEKMSSMSKSLKEQSDSVTYVVNMDFVKWNQQMREEICRSVFAELDAIFGLPGLYTRSHQIFKQSILYLADGTRELHSDPHTGVHVDGKYCWRDDGAGKEGIRQKAWTIMTVCDIETVAQGHTGQFQLVGGGDNQVLTVTYKTNNIDGQGDITEEGKAKIKRKMENFLADLERHFQRRGLPLKTSETWCSTSLFMYNKHIYYKGAATRAPLKQVSRMFPYSNNTSMSISSMSQCLGTTLRSICQKDYVPFPALFMRNYWAQLLCWIISYCHPMMMSISKNIKQGVGGICRRGRRLEVPVEGSCSKHLMLRLAYLPGHFGGPGMINIYQAMMRGFPDPITEGICFLRNMTQALKRRDDILYSFFRDLSGVSFSLSRSMEPLIEDVTSLNNDAPRTGASEHREAAKEILTKSKLGKNLELKSLISIMSGDLETQFYRSLASGPSLDVKVLHEIASATLYSITNTLTSRIDKTSTLSRLTHKISLLKKMALAEESYLKYLMIRDSRKHDLSFDACSRVLADKARSTSWRKQIIGVTVPTPFEYLVCKSGQDHVCNGDAIIARVDEVDRTEMMTELGPCKVYLGTYTREKFKMTEIAAAYGEEDILAKSIQLMKLINWRYPEGSQMAEILKCPLRAVTDLNPELLIQNEVLTKGDYDHRRKLDSRVHGGIPNFVTTSTSHTSLCTSTWVSHARGGKNENIHFQACLISSQFRILCMRYWGILTSRVLHFHESCQTCIQALEQPAPGTTTPSIIPAFPTLRANRLVFVPSQEVEFDFEDQERVTRAQFLGLVDCEKKNVYDWADLYSSLAWTIICNMLGITSMSPSFYLIMRDNVNHHCLGLYLAMFWRCLRKLGALESTPNINWSPMIYTFSCEEGMRVLQEEMGLVITGSVEGGFVMGTGDSCDTLDLLLIDEMPPMTCNIFCPMIKWQVCVWWYSQSSFVSGCILCMRNIKSMWMSSNMLHRVDEDLRCSSHMTNEMKPVMINAHIENLRQYGKYSTEEPHTDIDTVCLPISKDLVEEEVGMIRRMISLPSEYPDEGSVPPVIRYGGDVDNVTLFRMILESLSLLNPVHIVLGPDINMLRNVVAGCSLTSLEMEIDTLMIDIVISALSYQESDTFYELKAVVPKRMSRRIRFCMNAPQEGFCRFFIKPDRKLLKYLIAGDWVLCDCHELIEMNNTLKPDEVYYLPCTPLRWLLLVKCGTGVFGPGDLIETLSKPHYEPRFWKIDHCIISAFSCGKLSGGGFTELRRKLSWSLFSNKYELLTICHRVTNQMNRSKAYGGLKQWSRNYREGIIVFILSVLMRSENHDLHLITTLSYAEMDLTHLTITPKFNKAGVVSIRYLPYIWFFKRYYDTKRCHVDIEFATAIKSMNLGSPRGSGLNIIML</sequence>
<dbReference type="GO" id="GO:0005524">
    <property type="term" value="F:ATP binding"/>
    <property type="evidence" value="ECO:0007669"/>
    <property type="project" value="UniProtKB-KW"/>
</dbReference>
<evidence type="ECO:0000256" key="14">
    <source>
        <dbReference type="ARBA" id="ARBA00023200"/>
    </source>
</evidence>
<keyword evidence="7" id="KW-0949">S-adenosyl-L-methionine</keyword>
<evidence type="ECO:0000256" key="10">
    <source>
        <dbReference type="ARBA" id="ARBA00022840"/>
    </source>
</evidence>
<comment type="catalytic activity">
    <reaction evidence="17">
        <text>a 5'-end (5'-triphosphoguanosine)-(2'-O-methyladenylyl)-adenylyl-cytidylyl-adenosine in mRNA + S-adenosyl-L-methionine = a 5'-end (N(7)-methyl 5'-triphosphoguanosine)-(2'-O-methyladenylyl)-adenylyl-cytidylyl-adenosine in mRNA + S-adenosyl-L-homocysteine</text>
        <dbReference type="Rhea" id="RHEA:65440"/>
        <dbReference type="Rhea" id="RHEA-COMP:16798"/>
        <dbReference type="Rhea" id="RHEA-COMP:16801"/>
        <dbReference type="ChEBI" id="CHEBI:57856"/>
        <dbReference type="ChEBI" id="CHEBI:59789"/>
        <dbReference type="ChEBI" id="CHEBI:156482"/>
        <dbReference type="ChEBI" id="CHEBI:156483"/>
    </reaction>
</comment>
<keyword evidence="11" id="KW-0946">Virion</keyword>
<keyword evidence="13" id="KW-0506">mRNA capping</keyword>
<evidence type="ECO:0000256" key="12">
    <source>
        <dbReference type="ARBA" id="ARBA00022953"/>
    </source>
</evidence>
<comment type="catalytic activity">
    <reaction evidence="21">
        <text>a 5'-end (5'-triphosphoguanosine)-adenylyl-adenylyl-cytidylyl-adenosine in mRNA + 2 S-adenosyl-L-methionine = a 5'-end (N(7)-methyl 5'-triphosphoguanosine)-(2'-O-methyladenylyl)-adenylyl-cytidylyl-adenosine in mRNA + 2 S-adenosyl-L-homocysteine + H(+)</text>
        <dbReference type="Rhea" id="RHEA:65376"/>
        <dbReference type="Rhea" id="RHEA-COMP:16797"/>
        <dbReference type="Rhea" id="RHEA-COMP:16798"/>
        <dbReference type="ChEBI" id="CHEBI:15378"/>
        <dbReference type="ChEBI" id="CHEBI:57856"/>
        <dbReference type="ChEBI" id="CHEBI:59789"/>
        <dbReference type="ChEBI" id="CHEBI:156483"/>
        <dbReference type="ChEBI" id="CHEBI:156484"/>
        <dbReference type="EC" id="2.1.1.375"/>
    </reaction>
</comment>
<dbReference type="Pfam" id="PF14318">
    <property type="entry name" value="Mononeg_mRNAcap"/>
    <property type="match status" value="1"/>
</dbReference>
<dbReference type="InterPro" id="IPR026890">
    <property type="entry name" value="Mononeg_mRNAcap"/>
</dbReference>
<evidence type="ECO:0000256" key="15">
    <source>
        <dbReference type="ARBA" id="ARBA00023268"/>
    </source>
</evidence>
<dbReference type="GO" id="GO:0030430">
    <property type="term" value="C:host cell cytoplasm"/>
    <property type="evidence" value="ECO:0007669"/>
    <property type="project" value="UniProtKB-SubCell"/>
</dbReference>
<evidence type="ECO:0000256" key="1">
    <source>
        <dbReference type="ARBA" id="ARBA00004192"/>
    </source>
</evidence>
<reference evidence="25 26" key="1">
    <citation type="journal article" date="2022" name="Acta Virol.">
        <title>Artemisia capillaris nucleorhabdovirus 1, a novel member of the genus Alphanucleorhabdovirus, identified in the Artemisia capillaris transcriptome.</title>
        <authorList>
            <person name="Choi D."/>
            <person name="Shin C."/>
            <person name="Shirasu K."/>
            <person name="Ichihashi Y."/>
            <person name="Hahn Y."/>
        </authorList>
    </citation>
    <scope>NUCLEOTIDE SEQUENCE [LARGE SCALE GENOMIC DNA]</scope>
    <source>
        <strain evidence="25">YK</strain>
    </source>
</reference>
<evidence type="ECO:0000256" key="4">
    <source>
        <dbReference type="ARBA" id="ARBA00022484"/>
    </source>
</evidence>
<dbReference type="GO" id="GO:0004482">
    <property type="term" value="F:mRNA 5'-cap (guanine-N7-)-methyltransferase activity"/>
    <property type="evidence" value="ECO:0007669"/>
    <property type="project" value="InterPro"/>
</dbReference>
<evidence type="ECO:0000313" key="26">
    <source>
        <dbReference type="Proteomes" id="UP001157169"/>
    </source>
</evidence>
<name>A0AAX2ZMQ2_9RHAB</name>
<evidence type="ECO:0000256" key="18">
    <source>
        <dbReference type="ARBA" id="ARBA00030436"/>
    </source>
</evidence>
<organism evidence="25 26">
    <name type="scientific">Artemisia capillaris nucleorhabdovirus 1</name>
    <dbReference type="NCBI Taxonomy" id="2912606"/>
    <lineage>
        <taxon>Viruses</taxon>
        <taxon>Riboviria</taxon>
        <taxon>Orthornavirae</taxon>
        <taxon>Negarnaviricota</taxon>
        <taxon>Haploviricotina</taxon>
        <taxon>Monjiviricetes</taxon>
        <taxon>Mononegavirales</taxon>
        <taxon>Rhabdoviridae</taxon>
        <taxon>Betarhabdovirinae</taxon>
        <taxon>Alphanucleorhabdovirus</taxon>
        <taxon>Alphanucleorhabdovirus artemisiae</taxon>
    </lineage>
</organism>
<dbReference type="GO" id="GO:0003968">
    <property type="term" value="F:RNA-directed RNA polymerase activity"/>
    <property type="evidence" value="ECO:0007669"/>
    <property type="project" value="UniProtKB-KW"/>
</dbReference>
<feature type="compositionally biased region" description="Acidic residues" evidence="23">
    <location>
        <begin position="1"/>
        <end position="11"/>
    </location>
</feature>
<evidence type="ECO:0000256" key="7">
    <source>
        <dbReference type="ARBA" id="ARBA00022691"/>
    </source>
</evidence>
<dbReference type="Proteomes" id="UP001157169">
    <property type="component" value="Segment"/>
</dbReference>
<keyword evidence="10" id="KW-0067">ATP-binding</keyword>
<dbReference type="Pfam" id="PF00946">
    <property type="entry name" value="Mononeg_RNA_pol"/>
    <property type="match status" value="1"/>
</dbReference>
<comment type="catalytic activity">
    <reaction evidence="20">
        <text>a 5'-end (5'-triphosphoguanosine)-adenylyl-adenylyl-cytidylyl-adenosine in mRNA + S-adenosyl-L-methionine = a 5'-end (5'-triphosphoguanosine)-(2'-O-methyladenylyl)-adenylyl-cytidylyl-adenosine in mRNA + S-adenosyl-L-homocysteine + H(+)</text>
        <dbReference type="Rhea" id="RHEA:65380"/>
        <dbReference type="Rhea" id="RHEA-COMP:16797"/>
        <dbReference type="Rhea" id="RHEA-COMP:16801"/>
        <dbReference type="ChEBI" id="CHEBI:15378"/>
        <dbReference type="ChEBI" id="CHEBI:57856"/>
        <dbReference type="ChEBI" id="CHEBI:59789"/>
        <dbReference type="ChEBI" id="CHEBI:156482"/>
        <dbReference type="ChEBI" id="CHEBI:156484"/>
    </reaction>
</comment>
<evidence type="ECO:0000259" key="24">
    <source>
        <dbReference type="PROSITE" id="PS50526"/>
    </source>
</evidence>
<dbReference type="InterPro" id="IPR014023">
    <property type="entry name" value="Mononeg_RNA_pol_cat"/>
</dbReference>
<dbReference type="RefSeq" id="YP_010805763.1">
    <property type="nucleotide sequence ID" value="NC_077193.1"/>
</dbReference>
<dbReference type="PROSITE" id="PS50526">
    <property type="entry name" value="RDRP_SSRNA_NEG_NONSEG"/>
    <property type="match status" value="1"/>
</dbReference>
<evidence type="ECO:0000256" key="19">
    <source>
        <dbReference type="ARBA" id="ARBA00031012"/>
    </source>
</evidence>
<proteinExistence type="predicted"/>
<comment type="subcellular location">
    <subcellularLocation>
        <location evidence="1">Host cytoplasm</location>
    </subcellularLocation>
    <subcellularLocation>
        <location evidence="2">Virion</location>
    </subcellularLocation>
</comment>
<feature type="domain" description="RdRp catalytic" evidence="24">
    <location>
        <begin position="598"/>
        <end position="784"/>
    </location>
</feature>
<evidence type="ECO:0000256" key="8">
    <source>
        <dbReference type="ARBA" id="ARBA00022695"/>
    </source>
</evidence>
<comment type="catalytic activity">
    <reaction evidence="22">
        <text>GTP + H2O = GDP + phosphate + H(+)</text>
        <dbReference type="Rhea" id="RHEA:19669"/>
        <dbReference type="ChEBI" id="CHEBI:15377"/>
        <dbReference type="ChEBI" id="CHEBI:15378"/>
        <dbReference type="ChEBI" id="CHEBI:37565"/>
        <dbReference type="ChEBI" id="CHEBI:43474"/>
        <dbReference type="ChEBI" id="CHEBI:58189"/>
    </reaction>
</comment>
<evidence type="ECO:0000256" key="13">
    <source>
        <dbReference type="ARBA" id="ARBA00023042"/>
    </source>
</evidence>
<keyword evidence="9" id="KW-0547">Nucleotide-binding</keyword>
<evidence type="ECO:0000256" key="22">
    <source>
        <dbReference type="ARBA" id="ARBA00048548"/>
    </source>
</evidence>
<keyword evidence="6" id="KW-0808">Transferase</keyword>
<gene>
    <name evidence="25" type="primary">L</name>
</gene>
<dbReference type="GO" id="GO:0044423">
    <property type="term" value="C:virion component"/>
    <property type="evidence" value="ECO:0007669"/>
    <property type="project" value="UniProtKB-KW"/>
</dbReference>
<evidence type="ECO:0000256" key="17">
    <source>
        <dbReference type="ARBA" id="ARBA00024499"/>
    </source>
</evidence>
<dbReference type="EC" id="2.7.7.48" evidence="3"/>
<evidence type="ECO:0000256" key="21">
    <source>
        <dbReference type="ARBA" id="ARBA00047370"/>
    </source>
</evidence>
<evidence type="ECO:0000256" key="11">
    <source>
        <dbReference type="ARBA" id="ARBA00022844"/>
    </source>
</evidence>
<evidence type="ECO:0000256" key="6">
    <source>
        <dbReference type="ARBA" id="ARBA00022679"/>
    </source>
</evidence>
<evidence type="ECO:0000256" key="20">
    <source>
        <dbReference type="ARBA" id="ARBA00047332"/>
    </source>
</evidence>
<evidence type="ECO:0000313" key="25">
    <source>
        <dbReference type="EMBL" id="UKL15221.1"/>
    </source>
</evidence>
<evidence type="ECO:0000256" key="16">
    <source>
        <dbReference type="ARBA" id="ARBA00024494"/>
    </source>
</evidence>
<protein>
    <recommendedName>
        <fullName evidence="3">RNA-directed RNA polymerase</fullName>
        <ecNumber evidence="3">2.7.7.48</ecNumber>
    </recommendedName>
    <alternativeName>
        <fullName evidence="19">Replicase</fullName>
    </alternativeName>
    <alternativeName>
        <fullName evidence="18">Transcriptase</fullName>
    </alternativeName>
</protein>
<keyword evidence="26" id="KW-1185">Reference proteome</keyword>
<evidence type="ECO:0000256" key="23">
    <source>
        <dbReference type="SAM" id="MobiDB-lite"/>
    </source>
</evidence>
<evidence type="ECO:0000256" key="3">
    <source>
        <dbReference type="ARBA" id="ARBA00012494"/>
    </source>
</evidence>